<reference evidence="1" key="2">
    <citation type="submission" date="2020-09" db="EMBL/GenBank/DDBJ databases">
        <authorList>
            <person name="Sun Q."/>
            <person name="Sedlacek I."/>
        </authorList>
    </citation>
    <scope>NUCLEOTIDE SEQUENCE</scope>
    <source>
        <strain evidence="1">CCM 7664</strain>
    </source>
</reference>
<reference evidence="1" key="1">
    <citation type="journal article" date="2014" name="Int. J. Syst. Evol. Microbiol.">
        <title>Complete genome sequence of Corynebacterium casei LMG S-19264T (=DSM 44701T), isolated from a smear-ripened cheese.</title>
        <authorList>
            <consortium name="US DOE Joint Genome Institute (JGI-PGF)"/>
            <person name="Walter F."/>
            <person name="Albersmeier A."/>
            <person name="Kalinowski J."/>
            <person name="Ruckert C."/>
        </authorList>
    </citation>
    <scope>NUCLEOTIDE SEQUENCE</scope>
    <source>
        <strain evidence="1">CCM 7664</strain>
    </source>
</reference>
<gene>
    <name evidence="1" type="ORF">GCM10011430_28410</name>
</gene>
<protein>
    <recommendedName>
        <fullName evidence="3">Copper chaperone</fullName>
    </recommendedName>
</protein>
<dbReference type="GO" id="GO:0046872">
    <property type="term" value="F:metal ion binding"/>
    <property type="evidence" value="ECO:0007669"/>
    <property type="project" value="InterPro"/>
</dbReference>
<evidence type="ECO:0008006" key="3">
    <source>
        <dbReference type="Google" id="ProtNLM"/>
    </source>
</evidence>
<dbReference type="RefSeq" id="WP_188422790.1">
    <property type="nucleotide sequence ID" value="NZ_BMDP01000005.1"/>
</dbReference>
<keyword evidence="2" id="KW-1185">Reference proteome</keyword>
<proteinExistence type="predicted"/>
<dbReference type="InterPro" id="IPR036163">
    <property type="entry name" value="HMA_dom_sf"/>
</dbReference>
<dbReference type="Gene3D" id="3.30.70.100">
    <property type="match status" value="1"/>
</dbReference>
<sequence length="42" mass="4435">MYKIQVEKMSCGGCASRVTEATKAVDPADPIPGAGYFTLART</sequence>
<accession>A0A8J3F5L8</accession>
<evidence type="ECO:0000313" key="1">
    <source>
        <dbReference type="EMBL" id="GGI55667.1"/>
    </source>
</evidence>
<dbReference type="EMBL" id="BMDP01000005">
    <property type="protein sequence ID" value="GGI55667.1"/>
    <property type="molecule type" value="Genomic_DNA"/>
</dbReference>
<dbReference type="SUPFAM" id="SSF55008">
    <property type="entry name" value="HMA, heavy metal-associated domain"/>
    <property type="match status" value="1"/>
</dbReference>
<comment type="caution">
    <text evidence="1">The sequence shown here is derived from an EMBL/GenBank/DDBJ whole genome shotgun (WGS) entry which is preliminary data.</text>
</comment>
<organism evidence="1 2">
    <name type="scientific">Oxalicibacterium solurbis</name>
    <dbReference type="NCBI Taxonomy" id="69280"/>
    <lineage>
        <taxon>Bacteria</taxon>
        <taxon>Pseudomonadati</taxon>
        <taxon>Pseudomonadota</taxon>
        <taxon>Betaproteobacteria</taxon>
        <taxon>Burkholderiales</taxon>
        <taxon>Oxalobacteraceae</taxon>
        <taxon>Oxalicibacterium</taxon>
    </lineage>
</organism>
<dbReference type="AlphaFoldDB" id="A0A8J3F5L8"/>
<evidence type="ECO:0000313" key="2">
    <source>
        <dbReference type="Proteomes" id="UP000627205"/>
    </source>
</evidence>
<name>A0A8J3F5L8_9BURK</name>
<dbReference type="Proteomes" id="UP000627205">
    <property type="component" value="Unassembled WGS sequence"/>
</dbReference>